<feature type="region of interest" description="Disordered" evidence="1">
    <location>
        <begin position="1"/>
        <end position="22"/>
    </location>
</feature>
<dbReference type="EMBL" id="CP072842">
    <property type="protein sequence ID" value="QTV05020.1"/>
    <property type="molecule type" value="Genomic_DNA"/>
</dbReference>
<feature type="compositionally biased region" description="Low complexity" evidence="1">
    <location>
        <begin position="7"/>
        <end position="21"/>
    </location>
</feature>
<reference evidence="2 3" key="1">
    <citation type="journal article" date="2021" name="Int. J. Syst. Evol. Microbiol.">
        <title>Faecalibacter bovis sp. nov., isolated from cow faeces.</title>
        <authorList>
            <person name="Li F."/>
            <person name="Zhao W."/>
            <person name="Hong Q."/>
            <person name="Shao Q."/>
            <person name="Song J."/>
            <person name="Yang S."/>
        </authorList>
    </citation>
    <scope>NUCLEOTIDE SEQUENCE [LARGE SCALE GENOMIC DNA]</scope>
    <source>
        <strain evidence="2 3">ZY171143</strain>
    </source>
</reference>
<keyword evidence="3" id="KW-1185">Reference proteome</keyword>
<name>A0ABX7XAV8_9FLAO</name>
<reference evidence="3" key="2">
    <citation type="submission" date="2021-04" db="EMBL/GenBank/DDBJ databases">
        <title>Taxonomy of Flavobacteriaceae bacterium ZY171143.</title>
        <authorList>
            <person name="Li F."/>
        </authorList>
    </citation>
    <scope>NUCLEOTIDE SEQUENCE [LARGE SCALE GENOMIC DNA]</scope>
    <source>
        <strain evidence="3">ZY171143</strain>
    </source>
</reference>
<gene>
    <name evidence="2" type="ORF">J9309_09490</name>
</gene>
<accession>A0ABX7XAV8</accession>
<protein>
    <submittedName>
        <fullName evidence="2">Uncharacterized protein</fullName>
    </submittedName>
</protein>
<evidence type="ECO:0000313" key="2">
    <source>
        <dbReference type="EMBL" id="QTV05020.1"/>
    </source>
</evidence>
<evidence type="ECO:0000256" key="1">
    <source>
        <dbReference type="SAM" id="MobiDB-lite"/>
    </source>
</evidence>
<organism evidence="2 3">
    <name type="scientific">Faecalibacter bovis</name>
    <dbReference type="NCBI Taxonomy" id="2898187"/>
    <lineage>
        <taxon>Bacteria</taxon>
        <taxon>Pseudomonadati</taxon>
        <taxon>Bacteroidota</taxon>
        <taxon>Flavobacteriia</taxon>
        <taxon>Flavobacteriales</taxon>
        <taxon>Weeksellaceae</taxon>
        <taxon>Faecalibacter</taxon>
    </lineage>
</organism>
<sequence>MQIEPWNISNSANPANANNQSIYQNGRVGIGDFTNRTMEAGLHIRPNPES</sequence>
<dbReference type="Proteomes" id="UP000672011">
    <property type="component" value="Chromosome"/>
</dbReference>
<evidence type="ECO:0000313" key="3">
    <source>
        <dbReference type="Proteomes" id="UP000672011"/>
    </source>
</evidence>
<proteinExistence type="predicted"/>
<dbReference type="RefSeq" id="WP_230475652.1">
    <property type="nucleotide sequence ID" value="NZ_CP072842.1"/>
</dbReference>